<dbReference type="GO" id="GO:0004252">
    <property type="term" value="F:serine-type endopeptidase activity"/>
    <property type="evidence" value="ECO:0007669"/>
    <property type="project" value="UniProtKB-UniRule"/>
</dbReference>
<dbReference type="PANTHER" id="PTHR10046">
    <property type="entry name" value="ATP DEPENDENT LON PROTEASE FAMILY MEMBER"/>
    <property type="match status" value="1"/>
</dbReference>
<sequence length="669" mass="73925">MKGLLNHWFKKNKTEEIQEVEEKDSLSSQEEERKEDIQSAHEKWHHEVDALYTLLANYYGSDKLVLKATRLEAIPLIQSDTIQERTAGLLKLILDDPTDRPLPSEEEIPQLLMEIEDHLAELIARRAVEDRLDKAVADKMQERHEDYVKEIKSQLLKENSGPDNAQTLKKLAHIEKMNQVKLASSVSEVLRPQAVAEIIGQEIPMQFLLAKLATPYPQHIIIYGPPGVGKTSAARVALEEVKKNVNSPFAESAPFVEVDGTTLRWDPRDVTNPLLGSVHDPIYQGAKRDLAETGIPEPKLGLVSDAHGGILFIDEIGEMDPVLLNKLLKVLEDKRVSFESAYYDPNDPQVPLYIKKLFEEGAPADFVLIGATTRDPREINPALRSRCAEIYFNPLEPRDIQHIVSQAAQKLGANLVENVPEVISNYVFEGRKANTILTDAYGLSRYRHPEQPEVLVQVEEVYEVLRSARLTPYISHKAENHGEIGKILGLGVHGFVGSVIELEAIVFPGREGKGTIRFNETAGSMARDAVFNATAVIRSLTGEDLKDYDVHVNVVGGGNIDGPSAGCATTLAIYSALKNIPLRQDIAVTGEISIQGRVRPVGGIAEKIFGAKQAGVKTVLIPKENQADIPSGLQGIQVISIETFREALEYALFEFLGGEGHGTYQSSPP</sequence>
<dbReference type="InterPro" id="IPR020568">
    <property type="entry name" value="Ribosomal_Su5_D2-typ_SF"/>
</dbReference>
<comment type="similarity">
    <text evidence="3">Belongs to the peptidase S16 family.</text>
</comment>
<feature type="compositionally biased region" description="Basic and acidic residues" evidence="4">
    <location>
        <begin position="30"/>
        <end position="40"/>
    </location>
</feature>
<organism evidence="7 8">
    <name type="scientific">Desulfitobacterium dehalogenans (strain ATCC 51507 / DSM 9161 / JW/IU-DC1)</name>
    <dbReference type="NCBI Taxonomy" id="756499"/>
    <lineage>
        <taxon>Bacteria</taxon>
        <taxon>Bacillati</taxon>
        <taxon>Bacillota</taxon>
        <taxon>Clostridia</taxon>
        <taxon>Eubacteriales</taxon>
        <taxon>Desulfitobacteriaceae</taxon>
        <taxon>Desulfitobacterium</taxon>
    </lineage>
</organism>
<dbReference type="PROSITE" id="PS00676">
    <property type="entry name" value="SIGMA54_INTERACT_2"/>
    <property type="match status" value="1"/>
</dbReference>
<dbReference type="Gene3D" id="3.40.50.300">
    <property type="entry name" value="P-loop containing nucleotide triphosphate hydrolases"/>
    <property type="match status" value="2"/>
</dbReference>
<dbReference type="InterPro" id="IPR003593">
    <property type="entry name" value="AAA+_ATPase"/>
</dbReference>
<dbReference type="PROSITE" id="PS51786">
    <property type="entry name" value="LON_PROTEOLYTIC"/>
    <property type="match status" value="1"/>
</dbReference>
<gene>
    <name evidence="7" type="ordered locus">Desde_4228</name>
</gene>
<dbReference type="SMART" id="SM00382">
    <property type="entry name" value="AAA"/>
    <property type="match status" value="1"/>
</dbReference>
<dbReference type="PROSITE" id="PS50045">
    <property type="entry name" value="SIGMA54_INTERACT_4"/>
    <property type="match status" value="1"/>
</dbReference>
<feature type="domain" description="Sigma-54 factor interaction" evidence="5">
    <location>
        <begin position="208"/>
        <end position="375"/>
    </location>
</feature>
<proteinExistence type="inferred from homology"/>
<evidence type="ECO:0000259" key="6">
    <source>
        <dbReference type="PROSITE" id="PS51786"/>
    </source>
</evidence>
<dbReference type="STRING" id="756499.Desde_4228"/>
<evidence type="ECO:0000256" key="2">
    <source>
        <dbReference type="ARBA" id="ARBA00022825"/>
    </source>
</evidence>
<dbReference type="eggNOG" id="COG1067">
    <property type="taxonomic scope" value="Bacteria"/>
</dbReference>
<dbReference type="EC" id="3.4.21.53" evidence="3"/>
<dbReference type="InterPro" id="IPR003959">
    <property type="entry name" value="ATPase_AAA_core"/>
</dbReference>
<dbReference type="Proteomes" id="UP000006053">
    <property type="component" value="Chromosome"/>
</dbReference>
<evidence type="ECO:0000259" key="5">
    <source>
        <dbReference type="PROSITE" id="PS50045"/>
    </source>
</evidence>
<dbReference type="InterPro" id="IPR027065">
    <property type="entry name" value="Lon_Prtase"/>
</dbReference>
<evidence type="ECO:0000256" key="3">
    <source>
        <dbReference type="PROSITE-ProRule" id="PRU01122"/>
    </source>
</evidence>
<dbReference type="Pfam" id="PF00004">
    <property type="entry name" value="AAA"/>
    <property type="match status" value="1"/>
</dbReference>
<dbReference type="KEGG" id="ddh:Desde_4228"/>
<evidence type="ECO:0000256" key="4">
    <source>
        <dbReference type="SAM" id="MobiDB-lite"/>
    </source>
</evidence>
<dbReference type="Pfam" id="PF05362">
    <property type="entry name" value="Lon_C"/>
    <property type="match status" value="1"/>
</dbReference>
<keyword evidence="8" id="KW-1185">Reference proteome</keyword>
<comment type="catalytic activity">
    <reaction evidence="3">
        <text>Hydrolysis of proteins in presence of ATP.</text>
        <dbReference type="EC" id="3.4.21.53"/>
    </reaction>
</comment>
<dbReference type="RefSeq" id="WP_014795955.1">
    <property type="nucleotide sequence ID" value="NC_018017.1"/>
</dbReference>
<dbReference type="InterPro" id="IPR025943">
    <property type="entry name" value="Sigma_54_int_dom_ATP-bd_2"/>
</dbReference>
<dbReference type="AlphaFoldDB" id="I4AEV1"/>
<dbReference type="GO" id="GO:0030163">
    <property type="term" value="P:protein catabolic process"/>
    <property type="evidence" value="ECO:0007669"/>
    <property type="project" value="InterPro"/>
</dbReference>
<dbReference type="GO" id="GO:0006355">
    <property type="term" value="P:regulation of DNA-templated transcription"/>
    <property type="evidence" value="ECO:0007669"/>
    <property type="project" value="InterPro"/>
</dbReference>
<name>I4AEV1_DESDJ</name>
<dbReference type="InterPro" id="IPR027417">
    <property type="entry name" value="P-loop_NTPase"/>
</dbReference>
<feature type="active site" evidence="3">
    <location>
        <position position="564"/>
    </location>
</feature>
<protein>
    <recommendedName>
        <fullName evidence="3">endopeptidase La</fullName>
        <ecNumber evidence="3">3.4.21.53</ecNumber>
    </recommendedName>
</protein>
<evidence type="ECO:0000256" key="1">
    <source>
        <dbReference type="ARBA" id="ARBA00022670"/>
    </source>
</evidence>
<dbReference type="OrthoDB" id="2318150at2"/>
<dbReference type="GO" id="GO:0005524">
    <property type="term" value="F:ATP binding"/>
    <property type="evidence" value="ECO:0007669"/>
    <property type="project" value="InterPro"/>
</dbReference>
<keyword evidence="3" id="KW-0378">Hydrolase</keyword>
<dbReference type="InterPro" id="IPR014252">
    <property type="entry name" value="Spore_LonC"/>
</dbReference>
<dbReference type="HOGENOM" id="CLU_020014_0_0_9"/>
<dbReference type="PRINTS" id="PR00830">
    <property type="entry name" value="ENDOLAPTASE"/>
</dbReference>
<dbReference type="GO" id="GO:0016887">
    <property type="term" value="F:ATP hydrolysis activity"/>
    <property type="evidence" value="ECO:0007669"/>
    <property type="project" value="InterPro"/>
</dbReference>
<dbReference type="InterPro" id="IPR002078">
    <property type="entry name" value="Sigma_54_int"/>
</dbReference>
<keyword evidence="1 3" id="KW-0645">Protease</keyword>
<feature type="active site" evidence="3">
    <location>
        <position position="607"/>
    </location>
</feature>
<dbReference type="Gene3D" id="3.30.230.10">
    <property type="match status" value="1"/>
</dbReference>
<accession>I4AEV1</accession>
<dbReference type="SUPFAM" id="SSF52540">
    <property type="entry name" value="P-loop containing nucleoside triphosphate hydrolases"/>
    <property type="match status" value="1"/>
</dbReference>
<dbReference type="SUPFAM" id="SSF54211">
    <property type="entry name" value="Ribosomal protein S5 domain 2-like"/>
    <property type="match status" value="1"/>
</dbReference>
<dbReference type="InterPro" id="IPR014721">
    <property type="entry name" value="Ribsml_uS5_D2-typ_fold_subgr"/>
</dbReference>
<dbReference type="InterPro" id="IPR008269">
    <property type="entry name" value="Lon_proteolytic"/>
</dbReference>
<dbReference type="CDD" id="cd00009">
    <property type="entry name" value="AAA"/>
    <property type="match status" value="1"/>
</dbReference>
<feature type="domain" description="Lon proteolytic" evidence="6">
    <location>
        <begin position="481"/>
        <end position="654"/>
    </location>
</feature>
<feature type="region of interest" description="Disordered" evidence="4">
    <location>
        <begin position="19"/>
        <end position="40"/>
    </location>
</feature>
<evidence type="ECO:0000313" key="8">
    <source>
        <dbReference type="Proteomes" id="UP000006053"/>
    </source>
</evidence>
<dbReference type="GO" id="GO:0004176">
    <property type="term" value="F:ATP-dependent peptidase activity"/>
    <property type="evidence" value="ECO:0007669"/>
    <property type="project" value="UniProtKB-UniRule"/>
</dbReference>
<evidence type="ECO:0000313" key="7">
    <source>
        <dbReference type="EMBL" id="AFM02486.1"/>
    </source>
</evidence>
<dbReference type="MEROPS" id="S16.A11"/>
<reference evidence="7 8" key="2">
    <citation type="journal article" date="2015" name="J. Bacteriol.">
        <title>Genomic, proteomic, and biochemical analysis of the organohalide respiratory pathway in Desulfitobacterium dehalogenans.</title>
        <authorList>
            <person name="Kruse T."/>
            <person name="van de Pas B.A."/>
            <person name="Atteia A."/>
            <person name="Krab K."/>
            <person name="Hagen W.R."/>
            <person name="Goodwin L."/>
            <person name="Chain P."/>
            <person name="Boeren S."/>
            <person name="Maphosa F."/>
            <person name="Schraa G."/>
            <person name="de Vos W.M."/>
            <person name="van der Oost J."/>
            <person name="Smidt H."/>
            <person name="Stams A.J."/>
        </authorList>
    </citation>
    <scope>NUCLEOTIDE SEQUENCE [LARGE SCALE GENOMIC DNA]</scope>
    <source>
        <strain evidence="8">ATCC 51507 / DSM 9161 / JW/IU-DC1</strain>
    </source>
</reference>
<dbReference type="GO" id="GO:0006508">
    <property type="term" value="P:proteolysis"/>
    <property type="evidence" value="ECO:0007669"/>
    <property type="project" value="UniProtKB-KW"/>
</dbReference>
<dbReference type="EMBL" id="CP003348">
    <property type="protein sequence ID" value="AFM02486.1"/>
    <property type="molecule type" value="Genomic_DNA"/>
</dbReference>
<reference evidence="8" key="1">
    <citation type="submission" date="2012-06" db="EMBL/GenBank/DDBJ databases">
        <title>Complete sequence of Desulfitobacterium dehalogenans ATCC 51507.</title>
        <authorList>
            <person name="Lucas S."/>
            <person name="Han J."/>
            <person name="Lapidus A."/>
            <person name="Cheng J.-F."/>
            <person name="Goodwin L."/>
            <person name="Pitluck S."/>
            <person name="Peters L."/>
            <person name="Ovchinnikova G."/>
            <person name="Teshima H."/>
            <person name="Detter J.C."/>
            <person name="Han C."/>
            <person name="Tapia R."/>
            <person name="Land M."/>
            <person name="Hauser L."/>
            <person name="Kyrpides N."/>
            <person name="Ivanova N."/>
            <person name="Pagani I."/>
            <person name="Kruse T."/>
            <person name="de Vos W.M."/>
            <person name="Smidt H."/>
            <person name="Woyke T."/>
        </authorList>
    </citation>
    <scope>NUCLEOTIDE SEQUENCE [LARGE SCALE GENOMIC DNA]</scope>
    <source>
        <strain evidence="8">ATCC 51507 / DSM 9161 / JW/IU-DC1</strain>
    </source>
</reference>
<dbReference type="NCBIfam" id="TIGR02903">
    <property type="entry name" value="spore_lon_C"/>
    <property type="match status" value="1"/>
</dbReference>
<keyword evidence="2 3" id="KW-0720">Serine protease</keyword>